<gene>
    <name evidence="2" type="ORF">EK21DRAFT_114283</name>
</gene>
<evidence type="ECO:0000313" key="3">
    <source>
        <dbReference type="Proteomes" id="UP000799777"/>
    </source>
</evidence>
<proteinExistence type="predicted"/>
<keyword evidence="1" id="KW-1133">Transmembrane helix</keyword>
<name>A0A9P4H5J8_9PLEO</name>
<evidence type="ECO:0000256" key="1">
    <source>
        <dbReference type="SAM" id="Phobius"/>
    </source>
</evidence>
<accession>A0A9P4H5J8</accession>
<sequence length="152" mass="16834">MTRRASSWGTIIWLVIVNFSLALCVPLYLATNSYANSTQFSKHVLLASLDESANHVSDLLSNFLVSPWDTEYLPNPVIFPAAFALYKGYHALYNVQGATVQLEMMKLVQEMRIGEIGKEGVCAVVGTNQSGLEGTFRCEFCDARFTSRGLKT</sequence>
<dbReference type="Proteomes" id="UP000799777">
    <property type="component" value="Unassembled WGS sequence"/>
</dbReference>
<keyword evidence="1" id="KW-0812">Transmembrane</keyword>
<organism evidence="2 3">
    <name type="scientific">Setomelanomma holmii</name>
    <dbReference type="NCBI Taxonomy" id="210430"/>
    <lineage>
        <taxon>Eukaryota</taxon>
        <taxon>Fungi</taxon>
        <taxon>Dikarya</taxon>
        <taxon>Ascomycota</taxon>
        <taxon>Pezizomycotina</taxon>
        <taxon>Dothideomycetes</taxon>
        <taxon>Pleosporomycetidae</taxon>
        <taxon>Pleosporales</taxon>
        <taxon>Pleosporineae</taxon>
        <taxon>Phaeosphaeriaceae</taxon>
        <taxon>Setomelanomma</taxon>
    </lineage>
</organism>
<reference evidence="2" key="1">
    <citation type="journal article" date="2020" name="Stud. Mycol.">
        <title>101 Dothideomycetes genomes: a test case for predicting lifestyles and emergence of pathogens.</title>
        <authorList>
            <person name="Haridas S."/>
            <person name="Albert R."/>
            <person name="Binder M."/>
            <person name="Bloem J."/>
            <person name="Labutti K."/>
            <person name="Salamov A."/>
            <person name="Andreopoulos B."/>
            <person name="Baker S."/>
            <person name="Barry K."/>
            <person name="Bills G."/>
            <person name="Bluhm B."/>
            <person name="Cannon C."/>
            <person name="Castanera R."/>
            <person name="Culley D."/>
            <person name="Daum C."/>
            <person name="Ezra D."/>
            <person name="Gonzalez J."/>
            <person name="Henrissat B."/>
            <person name="Kuo A."/>
            <person name="Liang C."/>
            <person name="Lipzen A."/>
            <person name="Lutzoni F."/>
            <person name="Magnuson J."/>
            <person name="Mondo S."/>
            <person name="Nolan M."/>
            <person name="Ohm R."/>
            <person name="Pangilinan J."/>
            <person name="Park H.-J."/>
            <person name="Ramirez L."/>
            <person name="Alfaro M."/>
            <person name="Sun H."/>
            <person name="Tritt A."/>
            <person name="Yoshinaga Y."/>
            <person name="Zwiers L.-H."/>
            <person name="Turgeon B."/>
            <person name="Goodwin S."/>
            <person name="Spatafora J."/>
            <person name="Crous P."/>
            <person name="Grigoriev I."/>
        </authorList>
    </citation>
    <scope>NUCLEOTIDE SEQUENCE</scope>
    <source>
        <strain evidence="2">CBS 110217</strain>
    </source>
</reference>
<dbReference type="AlphaFoldDB" id="A0A9P4H5J8"/>
<keyword evidence="1" id="KW-0472">Membrane</keyword>
<feature type="transmembrane region" description="Helical" evidence="1">
    <location>
        <begin position="12"/>
        <end position="30"/>
    </location>
</feature>
<protein>
    <submittedName>
        <fullName evidence="2">Uncharacterized protein</fullName>
    </submittedName>
</protein>
<dbReference type="EMBL" id="ML978219">
    <property type="protein sequence ID" value="KAF2027934.1"/>
    <property type="molecule type" value="Genomic_DNA"/>
</dbReference>
<keyword evidence="3" id="KW-1185">Reference proteome</keyword>
<evidence type="ECO:0000313" key="2">
    <source>
        <dbReference type="EMBL" id="KAF2027934.1"/>
    </source>
</evidence>
<comment type="caution">
    <text evidence="2">The sequence shown here is derived from an EMBL/GenBank/DDBJ whole genome shotgun (WGS) entry which is preliminary data.</text>
</comment>